<reference evidence="4 5" key="1">
    <citation type="submission" date="2017-06" db="EMBL/GenBank/DDBJ databases">
        <title>A platform for efficient transgenesis in Macrostomum lignano, a flatworm model organism for stem cell research.</title>
        <authorList>
            <person name="Berezikov E."/>
        </authorList>
    </citation>
    <scope>NUCLEOTIDE SEQUENCE [LARGE SCALE GENOMIC DNA]</scope>
    <source>
        <strain evidence="4">DV1</strain>
        <tissue evidence="4">Whole organism</tissue>
    </source>
</reference>
<keyword evidence="2" id="KW-0812">Transmembrane</keyword>
<feature type="domain" description="Dystroglycan C-terminal" evidence="3">
    <location>
        <begin position="150"/>
        <end position="207"/>
    </location>
</feature>
<keyword evidence="2" id="KW-0472">Membrane</keyword>
<dbReference type="GO" id="GO:0042383">
    <property type="term" value="C:sarcolemma"/>
    <property type="evidence" value="ECO:0007669"/>
    <property type="project" value="TreeGrafter"/>
</dbReference>
<dbReference type="GO" id="GO:0021675">
    <property type="term" value="P:nerve development"/>
    <property type="evidence" value="ECO:0007669"/>
    <property type="project" value="TreeGrafter"/>
</dbReference>
<feature type="compositionally biased region" description="Low complexity" evidence="1">
    <location>
        <begin position="114"/>
        <end position="137"/>
    </location>
</feature>
<dbReference type="AlphaFoldDB" id="A0A267DSK2"/>
<feature type="compositionally biased region" description="Polar residues" evidence="1">
    <location>
        <begin position="244"/>
        <end position="253"/>
    </location>
</feature>
<feature type="transmembrane region" description="Helical" evidence="2">
    <location>
        <begin position="76"/>
        <end position="103"/>
    </location>
</feature>
<dbReference type="Pfam" id="PF05454">
    <property type="entry name" value="DAG1"/>
    <property type="match status" value="1"/>
</dbReference>
<evidence type="ECO:0000313" key="5">
    <source>
        <dbReference type="Proteomes" id="UP000215902"/>
    </source>
</evidence>
<gene>
    <name evidence="4" type="ORF">BOX15_Mlig018437g1</name>
</gene>
<evidence type="ECO:0000256" key="1">
    <source>
        <dbReference type="SAM" id="MobiDB-lite"/>
    </source>
</evidence>
<keyword evidence="2" id="KW-1133">Transmembrane helix</keyword>
<feature type="region of interest" description="Disordered" evidence="1">
    <location>
        <begin position="109"/>
        <end position="145"/>
    </location>
</feature>
<feature type="region of interest" description="Disordered" evidence="1">
    <location>
        <begin position="230"/>
        <end position="271"/>
    </location>
</feature>
<name>A0A267DSK2_9PLAT</name>
<proteinExistence type="predicted"/>
<organism evidence="4 5">
    <name type="scientific">Macrostomum lignano</name>
    <dbReference type="NCBI Taxonomy" id="282301"/>
    <lineage>
        <taxon>Eukaryota</taxon>
        <taxon>Metazoa</taxon>
        <taxon>Spiralia</taxon>
        <taxon>Lophotrochozoa</taxon>
        <taxon>Platyhelminthes</taxon>
        <taxon>Rhabditophora</taxon>
        <taxon>Macrostomorpha</taxon>
        <taxon>Macrostomida</taxon>
        <taxon>Macrostomidae</taxon>
        <taxon>Macrostomum</taxon>
    </lineage>
</organism>
<dbReference type="Proteomes" id="UP000215902">
    <property type="component" value="Unassembled WGS sequence"/>
</dbReference>
<dbReference type="GO" id="GO:0043236">
    <property type="term" value="F:laminin binding"/>
    <property type="evidence" value="ECO:0007669"/>
    <property type="project" value="TreeGrafter"/>
</dbReference>
<evidence type="ECO:0000259" key="3">
    <source>
        <dbReference type="Pfam" id="PF05454"/>
    </source>
</evidence>
<feature type="compositionally biased region" description="Low complexity" evidence="1">
    <location>
        <begin position="254"/>
        <end position="271"/>
    </location>
</feature>
<dbReference type="PANTHER" id="PTHR21559:SF21">
    <property type="entry name" value="DYSTROGLYCAN 1"/>
    <property type="match status" value="1"/>
</dbReference>
<feature type="region of interest" description="Disordered" evidence="1">
    <location>
        <begin position="164"/>
        <end position="187"/>
    </location>
</feature>
<dbReference type="EMBL" id="NIVC01003294">
    <property type="protein sequence ID" value="PAA52136.1"/>
    <property type="molecule type" value="Genomic_DNA"/>
</dbReference>
<sequence length="284" mass="31607">MPLECTPWNSYWKAIAAAIITEIYSDYTIIICKVIILLIPLCRIIQLILAEEAAINKNAAGGSNDVETASIGDSNVLLITVAPACGLVLLALLVALLVACCLYKRKPANSRGGQQQQQQRSRHVSYQQQQQQQQQYHNASLSRHGGDFSLTSKHVPIIFAEELEERPSAPSKPLILPNEKPPLPPPDIDGYGEQDELLMERTPLNPQQQQQQLLLLQQQQQQQQQFATLGRTNNGHGVNGSGTSGSMYRTLPSQQLQQQQQQQQLYHQQQQNPGVLYAHYANQG</sequence>
<comment type="caution">
    <text evidence="4">The sequence shown here is derived from an EMBL/GenBank/DDBJ whole genome shotgun (WGS) entry which is preliminary data.</text>
</comment>
<accession>A0A267DSK2</accession>
<dbReference type="GO" id="GO:0002009">
    <property type="term" value="P:morphogenesis of an epithelium"/>
    <property type="evidence" value="ECO:0007669"/>
    <property type="project" value="TreeGrafter"/>
</dbReference>
<dbReference type="GO" id="GO:0016011">
    <property type="term" value="C:dystroglycan complex"/>
    <property type="evidence" value="ECO:0007669"/>
    <property type="project" value="TreeGrafter"/>
</dbReference>
<evidence type="ECO:0000256" key="2">
    <source>
        <dbReference type="SAM" id="Phobius"/>
    </source>
</evidence>
<protein>
    <recommendedName>
        <fullName evidence="3">Dystroglycan C-terminal domain-containing protein</fullName>
    </recommendedName>
</protein>
<dbReference type="PANTHER" id="PTHR21559">
    <property type="entry name" value="DYSTROGLYCAN-RELATED"/>
    <property type="match status" value="1"/>
</dbReference>
<evidence type="ECO:0000313" key="4">
    <source>
        <dbReference type="EMBL" id="PAA52136.1"/>
    </source>
</evidence>
<keyword evidence="5" id="KW-1185">Reference proteome</keyword>
<dbReference type="InterPro" id="IPR008465">
    <property type="entry name" value="DAG1_C"/>
</dbReference>
<dbReference type="GO" id="GO:0007411">
    <property type="term" value="P:axon guidance"/>
    <property type="evidence" value="ECO:0007669"/>
    <property type="project" value="TreeGrafter"/>
</dbReference>